<name>D5UX45_TSUPD</name>
<dbReference type="Proteomes" id="UP000001213">
    <property type="component" value="Chromosome"/>
</dbReference>
<sequence>MHVIGRGFIAGHLRRLENRHTTATVLAAGVSSIAGGYREQFARERRLVLDSIEACRREDRRLVLLSTASHAMYGNTSQPARETDAVVRDSAYGLHKQDLEHVVADSAIPFLILRLSHVMGAGQRPHQLLPALIEQIRGGQVRVQPHAHRDVIDVQDVVTAIDGLLTAGVADDVVNVASGNPVPVPDIVRGIAQRMGTEPLVDVQDAPPTRTVVSVAKLHAAVPVLTHTTRVDYLDRILDKYVPA</sequence>
<evidence type="ECO:0000313" key="4">
    <source>
        <dbReference type="Proteomes" id="UP000001213"/>
    </source>
</evidence>
<dbReference type="STRING" id="521096.Tpau_3483"/>
<dbReference type="PANTHER" id="PTHR43000">
    <property type="entry name" value="DTDP-D-GLUCOSE 4,6-DEHYDRATASE-RELATED"/>
    <property type="match status" value="1"/>
</dbReference>
<evidence type="ECO:0000259" key="2">
    <source>
        <dbReference type="Pfam" id="PF01370"/>
    </source>
</evidence>
<protein>
    <submittedName>
        <fullName evidence="3">NAD-dependent epimerase/dehydratase</fullName>
    </submittedName>
</protein>
<dbReference type="InterPro" id="IPR036291">
    <property type="entry name" value="NAD(P)-bd_dom_sf"/>
</dbReference>
<organism evidence="3 4">
    <name type="scientific">Tsukamurella paurometabola (strain ATCC 8368 / DSM 20162 / CCUG 35730 / CIP 100753 / JCM 10117 / KCTC 9821 / NBRC 16120 / NCIMB 702349 / NCTC 13040)</name>
    <name type="common">Corynebacterium paurometabolum</name>
    <dbReference type="NCBI Taxonomy" id="521096"/>
    <lineage>
        <taxon>Bacteria</taxon>
        <taxon>Bacillati</taxon>
        <taxon>Actinomycetota</taxon>
        <taxon>Actinomycetes</taxon>
        <taxon>Mycobacteriales</taxon>
        <taxon>Tsukamurellaceae</taxon>
        <taxon>Tsukamurella</taxon>
    </lineage>
</organism>
<dbReference type="Gene3D" id="3.40.50.720">
    <property type="entry name" value="NAD(P)-binding Rossmann-like Domain"/>
    <property type="match status" value="1"/>
</dbReference>
<dbReference type="EMBL" id="CP001966">
    <property type="protein sequence ID" value="ADG80064.1"/>
    <property type="molecule type" value="Genomic_DNA"/>
</dbReference>
<accession>D5UX45</accession>
<comment type="similarity">
    <text evidence="1">Belongs to the NAD(P)-dependent epimerase/dehydratase family.</text>
</comment>
<reference evidence="3 4" key="2">
    <citation type="journal article" date="2011" name="Stand. Genomic Sci.">
        <title>Complete genome sequence of Tsukamurella paurometabola type strain (no. 33).</title>
        <authorList>
            <person name="Munk A.C."/>
            <person name="Lapidus A."/>
            <person name="Lucas S."/>
            <person name="Nolan M."/>
            <person name="Tice H."/>
            <person name="Cheng J.F."/>
            <person name="Del Rio T.G."/>
            <person name="Goodwin L."/>
            <person name="Pitluck S."/>
            <person name="Liolios K."/>
            <person name="Huntemann M."/>
            <person name="Ivanova N."/>
            <person name="Mavromatis K."/>
            <person name="Mikhailova N."/>
            <person name="Pati A."/>
            <person name="Chen A."/>
            <person name="Palaniappan K."/>
            <person name="Tapia R."/>
            <person name="Han C."/>
            <person name="Land M."/>
            <person name="Hauser L."/>
            <person name="Chang Y.J."/>
            <person name="Jeffries C.D."/>
            <person name="Brettin T."/>
            <person name="Yasawong M."/>
            <person name="Brambilla E.M."/>
            <person name="Rohde M."/>
            <person name="Sikorski J."/>
            <person name="Goker M."/>
            <person name="Detter J.C."/>
            <person name="Woyke T."/>
            <person name="Bristow J."/>
            <person name="Eisen J.A."/>
            <person name="Markowitz V."/>
            <person name="Hugenholtz P."/>
            <person name="Kyrpides N.C."/>
            <person name="Klenk H.P."/>
        </authorList>
    </citation>
    <scope>NUCLEOTIDE SEQUENCE [LARGE SCALE GENOMIC DNA]</scope>
    <source>
        <strain evidence="4">ATCC 8368 / DSM 20162 / CCUG 35730 / CIP 100753 / JCM 10117 / KCTC 9821 / NBRC 16120 / NCIMB 702349 / NCTC 13040</strain>
    </source>
</reference>
<dbReference type="eggNOG" id="COG0451">
    <property type="taxonomic scope" value="Bacteria"/>
</dbReference>
<reference evidence="4" key="1">
    <citation type="submission" date="2010-03" db="EMBL/GenBank/DDBJ databases">
        <title>The complete chromosome of Tsukamurella paurometabola DSM 20162.</title>
        <authorList>
            <consortium name="US DOE Joint Genome Institute (JGI-PGF)"/>
            <person name="Lucas S."/>
            <person name="Copeland A."/>
            <person name="Lapidus A."/>
            <person name="Glavina del Rio T."/>
            <person name="Dalin E."/>
            <person name="Tice H."/>
            <person name="Bruce D."/>
            <person name="Goodwin L."/>
            <person name="Pitluck S."/>
            <person name="Kyrpides N."/>
            <person name="Mavromatis K."/>
            <person name="Ivanova N."/>
            <person name="Mikhailova N."/>
            <person name="Munk A.C."/>
            <person name="Brettin T."/>
            <person name="Detter J.C."/>
            <person name="Tapia R."/>
            <person name="Han C."/>
            <person name="Larimer F."/>
            <person name="Land M."/>
            <person name="Hauser L."/>
            <person name="Markowitz V."/>
            <person name="Cheng J.-F."/>
            <person name="Hugenholtz P."/>
            <person name="Woyke T."/>
            <person name="Wu D."/>
            <person name="Jando M."/>
            <person name="Brambilla E."/>
            <person name="Klenk H.-P."/>
            <person name="Eisen J.A."/>
        </authorList>
    </citation>
    <scope>NUCLEOTIDE SEQUENCE [LARGE SCALE GENOMIC DNA]</scope>
    <source>
        <strain evidence="4">ATCC 8368 / DSM 20162 / CCUG 35730 / CIP 100753 / JCM 10117 / KCTC 9821 / NBRC 16120 / NCIMB 702349 / NCTC 13040</strain>
    </source>
</reference>
<proteinExistence type="inferred from homology"/>
<dbReference type="KEGG" id="tpr:Tpau_3483"/>
<keyword evidence="4" id="KW-1185">Reference proteome</keyword>
<evidence type="ECO:0000313" key="3">
    <source>
        <dbReference type="EMBL" id="ADG80064.1"/>
    </source>
</evidence>
<evidence type="ECO:0000256" key="1">
    <source>
        <dbReference type="ARBA" id="ARBA00007637"/>
    </source>
</evidence>
<dbReference type="Pfam" id="PF01370">
    <property type="entry name" value="Epimerase"/>
    <property type="match status" value="1"/>
</dbReference>
<feature type="domain" description="NAD-dependent epimerase/dehydratase" evidence="2">
    <location>
        <begin position="24"/>
        <end position="177"/>
    </location>
</feature>
<dbReference type="AlphaFoldDB" id="D5UX45"/>
<dbReference type="InterPro" id="IPR001509">
    <property type="entry name" value="Epimerase_deHydtase"/>
</dbReference>
<dbReference type="HOGENOM" id="CLU_098309_0_0_11"/>
<dbReference type="SUPFAM" id="SSF51735">
    <property type="entry name" value="NAD(P)-binding Rossmann-fold domains"/>
    <property type="match status" value="1"/>
</dbReference>
<gene>
    <name evidence="3" type="ordered locus">Tpau_3483</name>
</gene>